<dbReference type="PROSITE" id="PS51123">
    <property type="entry name" value="OMPA_2"/>
    <property type="match status" value="1"/>
</dbReference>
<feature type="chain" id="PRO_5011646795" evidence="5">
    <location>
        <begin position="22"/>
        <end position="637"/>
    </location>
</feature>
<feature type="signal peptide" evidence="5">
    <location>
        <begin position="1"/>
        <end position="21"/>
    </location>
</feature>
<dbReference type="PANTHER" id="PTHR30329">
    <property type="entry name" value="STATOR ELEMENT OF FLAGELLAR MOTOR COMPLEX"/>
    <property type="match status" value="1"/>
</dbReference>
<dbReference type="Gene3D" id="3.30.1330.60">
    <property type="entry name" value="OmpA-like domain"/>
    <property type="match status" value="1"/>
</dbReference>
<dbReference type="InterPro" id="IPR050330">
    <property type="entry name" value="Bact_OuterMem_StrucFunc"/>
</dbReference>
<dbReference type="RefSeq" id="WP_092852768.1">
    <property type="nucleotide sequence ID" value="NZ_FOMI01000009.1"/>
</dbReference>
<reference evidence="8" key="1">
    <citation type="submission" date="2016-10" db="EMBL/GenBank/DDBJ databases">
        <authorList>
            <person name="Varghese N."/>
            <person name="Submissions S."/>
        </authorList>
    </citation>
    <scope>NUCLEOTIDE SEQUENCE [LARGE SCALE GENOMIC DNA]</scope>
    <source>
        <strain evidence="8">DSM 25730</strain>
    </source>
</reference>
<dbReference type="GO" id="GO:0009279">
    <property type="term" value="C:cell outer membrane"/>
    <property type="evidence" value="ECO:0007669"/>
    <property type="project" value="UniProtKB-SubCell"/>
</dbReference>
<dbReference type="InterPro" id="IPR011042">
    <property type="entry name" value="6-blade_b-propeller_TolB-like"/>
</dbReference>
<evidence type="ECO:0000256" key="4">
    <source>
        <dbReference type="PROSITE-ProRule" id="PRU00473"/>
    </source>
</evidence>
<dbReference type="PANTHER" id="PTHR30329:SF21">
    <property type="entry name" value="LIPOPROTEIN YIAD-RELATED"/>
    <property type="match status" value="1"/>
</dbReference>
<dbReference type="SUPFAM" id="SSF103088">
    <property type="entry name" value="OmpA-like"/>
    <property type="match status" value="1"/>
</dbReference>
<evidence type="ECO:0000256" key="3">
    <source>
        <dbReference type="ARBA" id="ARBA00023237"/>
    </source>
</evidence>
<evidence type="ECO:0000256" key="2">
    <source>
        <dbReference type="ARBA" id="ARBA00023136"/>
    </source>
</evidence>
<dbReference type="Proteomes" id="UP000199439">
    <property type="component" value="Unassembled WGS sequence"/>
</dbReference>
<evidence type="ECO:0000313" key="7">
    <source>
        <dbReference type="EMBL" id="SFD30350.1"/>
    </source>
</evidence>
<dbReference type="InterPro" id="IPR011659">
    <property type="entry name" value="WD40"/>
</dbReference>
<proteinExistence type="predicted"/>
<keyword evidence="3" id="KW-0998">Cell outer membrane</keyword>
<name>A0A1I1RIM3_9FLAO</name>
<dbReference type="SUPFAM" id="SSF82171">
    <property type="entry name" value="DPP6 N-terminal domain-like"/>
    <property type="match status" value="1"/>
</dbReference>
<organism evidence="7 8">
    <name type="scientific">Algibacter pectinivorans</name>
    <dbReference type="NCBI Taxonomy" id="870482"/>
    <lineage>
        <taxon>Bacteria</taxon>
        <taxon>Pseudomonadati</taxon>
        <taxon>Bacteroidota</taxon>
        <taxon>Flavobacteriia</taxon>
        <taxon>Flavobacteriales</taxon>
        <taxon>Flavobacteriaceae</taxon>
        <taxon>Algibacter</taxon>
    </lineage>
</organism>
<dbReference type="Pfam" id="PF00691">
    <property type="entry name" value="OmpA"/>
    <property type="match status" value="1"/>
</dbReference>
<dbReference type="SUPFAM" id="SSF48452">
    <property type="entry name" value="TPR-like"/>
    <property type="match status" value="1"/>
</dbReference>
<accession>A0A1I1RIM3</accession>
<evidence type="ECO:0000313" key="8">
    <source>
        <dbReference type="Proteomes" id="UP000199439"/>
    </source>
</evidence>
<dbReference type="SUPFAM" id="SSF49464">
    <property type="entry name" value="Carboxypeptidase regulatory domain-like"/>
    <property type="match status" value="1"/>
</dbReference>
<protein>
    <submittedName>
        <fullName evidence="7">Outer membrane protein OmpA</fullName>
    </submittedName>
</protein>
<feature type="domain" description="OmpA-like" evidence="6">
    <location>
        <begin position="515"/>
        <end position="637"/>
    </location>
</feature>
<dbReference type="STRING" id="870482.SAMN04487987_1093"/>
<gene>
    <name evidence="7" type="ORF">SAMN04487987_1093</name>
</gene>
<dbReference type="Gene3D" id="2.60.40.1120">
    <property type="entry name" value="Carboxypeptidase-like, regulatory domain"/>
    <property type="match status" value="1"/>
</dbReference>
<keyword evidence="8" id="KW-1185">Reference proteome</keyword>
<dbReference type="OrthoDB" id="9809364at2"/>
<keyword evidence="5" id="KW-0732">Signal</keyword>
<dbReference type="CDD" id="cd07185">
    <property type="entry name" value="OmpA_C-like"/>
    <property type="match status" value="1"/>
</dbReference>
<evidence type="ECO:0000256" key="1">
    <source>
        <dbReference type="ARBA" id="ARBA00004442"/>
    </source>
</evidence>
<dbReference type="Gene3D" id="2.120.10.30">
    <property type="entry name" value="TolB, C-terminal domain"/>
    <property type="match status" value="1"/>
</dbReference>
<dbReference type="Gene3D" id="1.25.40.10">
    <property type="entry name" value="Tetratricopeptide repeat domain"/>
    <property type="match status" value="1"/>
</dbReference>
<dbReference type="AlphaFoldDB" id="A0A1I1RIM3"/>
<dbReference type="PRINTS" id="PR01021">
    <property type="entry name" value="OMPADOMAIN"/>
</dbReference>
<dbReference type="InterPro" id="IPR006665">
    <property type="entry name" value="OmpA-like"/>
</dbReference>
<comment type="subcellular location">
    <subcellularLocation>
        <location evidence="1">Cell outer membrane</location>
    </subcellularLocation>
</comment>
<dbReference type="InterPro" id="IPR006664">
    <property type="entry name" value="OMP_bac"/>
</dbReference>
<dbReference type="Pfam" id="PF13620">
    <property type="entry name" value="CarboxypepD_reg"/>
    <property type="match status" value="1"/>
</dbReference>
<dbReference type="InterPro" id="IPR008969">
    <property type="entry name" value="CarboxyPept-like_regulatory"/>
</dbReference>
<dbReference type="EMBL" id="FOMI01000009">
    <property type="protein sequence ID" value="SFD30350.1"/>
    <property type="molecule type" value="Genomic_DNA"/>
</dbReference>
<keyword evidence="2 4" id="KW-0472">Membrane</keyword>
<dbReference type="InterPro" id="IPR011990">
    <property type="entry name" value="TPR-like_helical_dom_sf"/>
</dbReference>
<dbReference type="InterPro" id="IPR036737">
    <property type="entry name" value="OmpA-like_sf"/>
</dbReference>
<evidence type="ECO:0000259" key="6">
    <source>
        <dbReference type="PROSITE" id="PS51123"/>
    </source>
</evidence>
<evidence type="ECO:0000256" key="5">
    <source>
        <dbReference type="SAM" id="SignalP"/>
    </source>
</evidence>
<sequence>MKKQIYILSILSALVFNCAFAQKVKSARKAIKKYEHLAYVDSRNQLLKLANQDDVSPEVIEKLANSFYFNNEMEDAVVWYDKLMAYNLPTDPENYYRYAQALRAVEKYKESDRVLKSFGAIRSEDSRVLQFLKKPEYVKAINEISDDYELVNLDINTAYSDFGTSTYNGHLIFASSRDQDEKIYKWNNQPFLDLFELNDNGTVSEVNGDVNTKYHESSTSFTKDGKTAYFTRNNFHKGKFKKNANDIHGLKIYKATLVDSVWTNIVSMPFNDDQYNVAHPALSPDEKQLYFASDMFGTQGASDIFVVDINDDGTYGVPRNLGPKINTEGRENFPFVSDNGTLYFSSDGHLGLGGLDVFKIAIEDINDDSSMIQNMGGPINSPKDDFGFIINDETNKGFISSNREGGKGDDDIYSFEKPSCSRDVAGTVVNKRTQMIIPDADVFVYDSNRNLLQSFKSDASGKFSFGLDCKERTYLIEAKKDKFKEDFIDFTVKPGQKAELELELKLDPAAATIGTDLALLLGLNPIYFDYDKSYIRPDAELELAKVIKYMKEYPNVKIDVRSHTDSRGKDAYNWALSNRRNKSTRAYIIEKGGISASRLTGQGYGETRLVNHCNNSVKCSKKEHQDNRRSEFIVVSN</sequence>
<dbReference type="Pfam" id="PF07676">
    <property type="entry name" value="PD40"/>
    <property type="match status" value="3"/>
</dbReference>